<comment type="caution">
    <text evidence="1">The sequence shown here is derived from an EMBL/GenBank/DDBJ whole genome shotgun (WGS) entry which is preliminary data.</text>
</comment>
<keyword evidence="2" id="KW-1185">Reference proteome</keyword>
<protein>
    <submittedName>
        <fullName evidence="1">12160_t:CDS:1</fullName>
    </submittedName>
</protein>
<name>A0ACA9M641_9GLOM</name>
<accession>A0ACA9M641</accession>
<feature type="non-terminal residue" evidence="1">
    <location>
        <position position="1"/>
    </location>
</feature>
<reference evidence="1" key="1">
    <citation type="submission" date="2021-06" db="EMBL/GenBank/DDBJ databases">
        <authorList>
            <person name="Kallberg Y."/>
            <person name="Tangrot J."/>
            <person name="Rosling A."/>
        </authorList>
    </citation>
    <scope>NUCLEOTIDE SEQUENCE</scope>
    <source>
        <strain evidence="1">28 12/20/2015</strain>
    </source>
</reference>
<gene>
    <name evidence="1" type="ORF">SPELUC_LOCUS5818</name>
</gene>
<evidence type="ECO:0000313" key="2">
    <source>
        <dbReference type="Proteomes" id="UP000789366"/>
    </source>
</evidence>
<dbReference type="EMBL" id="CAJVPW010006235">
    <property type="protein sequence ID" value="CAG8566476.1"/>
    <property type="molecule type" value="Genomic_DNA"/>
</dbReference>
<sequence>NVFKNPLDHEHVDNNQQEESVNCDHEINEETEGSVSSDQQSINDISDMLEQATLTKNADDDCEEDIDLIEDKSPEWSECNDCYGSGGEFCESCGCSPPLKRIPAGKWYCDECKPINLRRSLRKLPDNSNDEGRQYVRKSSKKTKSNRGKRRKTSLDTENETNEHANNSIDNMMKGIKFPTIFIDNERVSIRQRTDEIANVPIIQSDINAQRTDEIENTPVIQSDINTQESILQHDNSRSSLSLHSENQIEGSIDHEDNMSNEDDMSFEDSQSLQPDQNETKKYTDIQINGDPIPIMIYNDAPNILKEIFKKIFDTWIEFSNFLPVPSSLPEAIEIEEEENIESQIKNIWEKISNNEESYNYSRVLYIHTLCALALISFKVTKRIKELKKSNQFFVPSHITVIDQDTGEEIQEVNPEANNWNREFAKGERVASRVNKILVESATIYHKGKPAIIKNEMVAARRLVILVQRLGWQVIYDSESIDPPRLKHMSKKEWVDLIKKIEEKEPTDNIDFYKLSDESLKELEESF</sequence>
<organism evidence="1 2">
    <name type="scientific">Cetraspora pellucida</name>
    <dbReference type="NCBI Taxonomy" id="1433469"/>
    <lineage>
        <taxon>Eukaryota</taxon>
        <taxon>Fungi</taxon>
        <taxon>Fungi incertae sedis</taxon>
        <taxon>Mucoromycota</taxon>
        <taxon>Glomeromycotina</taxon>
        <taxon>Glomeromycetes</taxon>
        <taxon>Diversisporales</taxon>
        <taxon>Gigasporaceae</taxon>
        <taxon>Cetraspora</taxon>
    </lineage>
</organism>
<evidence type="ECO:0000313" key="1">
    <source>
        <dbReference type="EMBL" id="CAG8566476.1"/>
    </source>
</evidence>
<proteinExistence type="predicted"/>
<dbReference type="Proteomes" id="UP000789366">
    <property type="component" value="Unassembled WGS sequence"/>
</dbReference>